<keyword evidence="2 5" id="KW-0853">WD repeat</keyword>
<feature type="repeat" description="WD" evidence="5">
    <location>
        <begin position="231"/>
        <end position="263"/>
    </location>
</feature>
<evidence type="ECO:0000313" key="7">
    <source>
        <dbReference type="EMBL" id="VDK88663.1"/>
    </source>
</evidence>
<evidence type="ECO:0000256" key="2">
    <source>
        <dbReference type="ARBA" id="ARBA00022574"/>
    </source>
</evidence>
<dbReference type="SUPFAM" id="SSF50978">
    <property type="entry name" value="WD40 repeat-like"/>
    <property type="match status" value="1"/>
</dbReference>
<evidence type="ECO:0000256" key="4">
    <source>
        <dbReference type="ARBA" id="ARBA00023242"/>
    </source>
</evidence>
<dbReference type="CDD" id="cd00200">
    <property type="entry name" value="WD40"/>
    <property type="match status" value="1"/>
</dbReference>
<accession>A0A3P6U114</accession>
<feature type="domain" description="U3 small nucleolar RNA-associated protein 13 C-terminal" evidence="6">
    <location>
        <begin position="284"/>
        <end position="416"/>
    </location>
</feature>
<evidence type="ECO:0000259" key="6">
    <source>
        <dbReference type="Pfam" id="PF08625"/>
    </source>
</evidence>
<dbReference type="Gene3D" id="2.130.10.10">
    <property type="entry name" value="YVTN repeat-like/Quinoprotein amine dehydrogenase"/>
    <property type="match status" value="2"/>
</dbReference>
<dbReference type="GO" id="GO:0030686">
    <property type="term" value="C:90S preribosome"/>
    <property type="evidence" value="ECO:0007669"/>
    <property type="project" value="TreeGrafter"/>
</dbReference>
<dbReference type="EMBL" id="UYRX01001199">
    <property type="protein sequence ID" value="VDK88663.1"/>
    <property type="molecule type" value="Genomic_DNA"/>
</dbReference>
<proteinExistence type="predicted"/>
<comment type="subcellular location">
    <subcellularLocation>
        <location evidence="1">Nucleus</location>
        <location evidence="1">Nucleolus</location>
    </subcellularLocation>
</comment>
<feature type="repeat" description="WD" evidence="5">
    <location>
        <begin position="189"/>
        <end position="230"/>
    </location>
</feature>
<evidence type="ECO:0000256" key="1">
    <source>
        <dbReference type="ARBA" id="ARBA00004604"/>
    </source>
</evidence>
<feature type="repeat" description="WD" evidence="5">
    <location>
        <begin position="147"/>
        <end position="188"/>
    </location>
</feature>
<dbReference type="InterPro" id="IPR036322">
    <property type="entry name" value="WD40_repeat_dom_sf"/>
</dbReference>
<dbReference type="GO" id="GO:0034511">
    <property type="term" value="F:U3 snoRNA binding"/>
    <property type="evidence" value="ECO:0007669"/>
    <property type="project" value="TreeGrafter"/>
</dbReference>
<reference evidence="7 8" key="1">
    <citation type="submission" date="2018-08" db="EMBL/GenBank/DDBJ databases">
        <authorList>
            <person name="Laetsch R D."/>
            <person name="Stevens L."/>
            <person name="Kumar S."/>
            <person name="Blaxter L. M."/>
        </authorList>
    </citation>
    <scope>NUCLEOTIDE SEQUENCE [LARGE SCALE GENOMIC DNA]</scope>
</reference>
<dbReference type="GO" id="GO:0032040">
    <property type="term" value="C:small-subunit processome"/>
    <property type="evidence" value="ECO:0007669"/>
    <property type="project" value="InterPro"/>
</dbReference>
<dbReference type="PROSITE" id="PS50294">
    <property type="entry name" value="WD_REPEATS_REGION"/>
    <property type="match status" value="3"/>
</dbReference>
<dbReference type="Pfam" id="PF08625">
    <property type="entry name" value="Utp13"/>
    <property type="match status" value="1"/>
</dbReference>
<keyword evidence="3" id="KW-0677">Repeat</keyword>
<keyword evidence="8" id="KW-1185">Reference proteome</keyword>
<dbReference type="PANTHER" id="PTHR19854">
    <property type="entry name" value="TRANSDUCIN BETA-LIKE 3"/>
    <property type="match status" value="1"/>
</dbReference>
<dbReference type="OMA" id="RTNECIA"/>
<dbReference type="AlphaFoldDB" id="A0A3P6U114"/>
<evidence type="ECO:0000313" key="8">
    <source>
        <dbReference type="Proteomes" id="UP000277928"/>
    </source>
</evidence>
<dbReference type="SMART" id="SM00320">
    <property type="entry name" value="WD40"/>
    <property type="match status" value="6"/>
</dbReference>
<sequence length="421" mass="47489">HTDSVLSLSTAPWDPHLFASSSKDNTFILWHVDFNDDEEIKAEKVGIATGHTNNVTRVRYSNSSKHRFIVSVSNDTTIKLWPLKMLKERTEDLKLQSSATLVAHAKDITCLDISLNDRLCVTGSMDKTAKLWHIETDKMHFTIGGMLNGHRRGVWDARFSPSTQAVITCSGDCMIRIFSLPSRDCIATLTGHPSAVLNGVIVNSGKQIISSDSGGLLKIWDIAANECITTVEAHDEKIWALQMASDESRFITASSDGRIRIWEDISERKREEEERCRAEKAHNEQILENLMQQNHYTEALAFSLTLARPYSCLKIVQGMMELKSDELLSAVRKLRAEELVVLLDFAAQWNTNSRTADVAQLVLHRVLHSFSPDDLLKIPNFASLIEAYIPYTSRHFDRLTRARQNAAFLNYTLSQMTLSNL</sequence>
<keyword evidence="4" id="KW-0539">Nucleus</keyword>
<dbReference type="OrthoDB" id="5414888at2759"/>
<evidence type="ECO:0000256" key="5">
    <source>
        <dbReference type="PROSITE-ProRule" id="PRU00221"/>
    </source>
</evidence>
<dbReference type="InterPro" id="IPR013934">
    <property type="entry name" value="Utp13_C"/>
</dbReference>
<dbReference type="InterPro" id="IPR020472">
    <property type="entry name" value="WD40_PAC1"/>
</dbReference>
<dbReference type="Proteomes" id="UP000277928">
    <property type="component" value="Unassembled WGS sequence"/>
</dbReference>
<dbReference type="InterPro" id="IPR015943">
    <property type="entry name" value="WD40/YVTN_repeat-like_dom_sf"/>
</dbReference>
<dbReference type="PANTHER" id="PTHR19854:SF15">
    <property type="entry name" value="TRANSDUCIN BETA-LIKE PROTEIN 3"/>
    <property type="match status" value="1"/>
</dbReference>
<feature type="repeat" description="WD" evidence="5">
    <location>
        <begin position="48"/>
        <end position="91"/>
    </location>
</feature>
<protein>
    <recommendedName>
        <fullName evidence="6">U3 small nucleolar RNA-associated protein 13 C-terminal domain-containing protein</fullName>
    </recommendedName>
</protein>
<dbReference type="Pfam" id="PF00400">
    <property type="entry name" value="WD40"/>
    <property type="match status" value="6"/>
</dbReference>
<dbReference type="STRING" id="42156.A0A3P6U114"/>
<dbReference type="GO" id="GO:0000480">
    <property type="term" value="P:endonucleolytic cleavage in 5'-ETS of tricistronic rRNA transcript (SSU-rRNA, 5.8S rRNA, LSU-rRNA)"/>
    <property type="evidence" value="ECO:0007669"/>
    <property type="project" value="TreeGrafter"/>
</dbReference>
<gene>
    <name evidence="7" type="ORF">NLS_LOCUS8781</name>
</gene>
<dbReference type="PROSITE" id="PS50082">
    <property type="entry name" value="WD_REPEATS_2"/>
    <property type="match status" value="6"/>
</dbReference>
<evidence type="ECO:0000256" key="3">
    <source>
        <dbReference type="ARBA" id="ARBA00022737"/>
    </source>
</evidence>
<dbReference type="InterPro" id="IPR001680">
    <property type="entry name" value="WD40_rpt"/>
</dbReference>
<feature type="non-terminal residue" evidence="7">
    <location>
        <position position="1"/>
    </location>
</feature>
<feature type="repeat" description="WD" evidence="5">
    <location>
        <begin position="101"/>
        <end position="142"/>
    </location>
</feature>
<organism evidence="7 8">
    <name type="scientific">Litomosoides sigmodontis</name>
    <name type="common">Filarial nematode worm</name>
    <dbReference type="NCBI Taxonomy" id="42156"/>
    <lineage>
        <taxon>Eukaryota</taxon>
        <taxon>Metazoa</taxon>
        <taxon>Ecdysozoa</taxon>
        <taxon>Nematoda</taxon>
        <taxon>Chromadorea</taxon>
        <taxon>Rhabditida</taxon>
        <taxon>Spirurina</taxon>
        <taxon>Spiruromorpha</taxon>
        <taxon>Filarioidea</taxon>
        <taxon>Onchocercidae</taxon>
        <taxon>Litomosoides</taxon>
    </lineage>
</organism>
<name>A0A3P6U114_LITSI</name>
<dbReference type="PRINTS" id="PR00320">
    <property type="entry name" value="GPROTEINBRPT"/>
</dbReference>
<feature type="repeat" description="WD" evidence="5">
    <location>
        <begin position="1"/>
        <end position="33"/>
    </location>
</feature>
<dbReference type="GO" id="GO:0000472">
    <property type="term" value="P:endonucleolytic cleavage to generate mature 5'-end of SSU-rRNA from (SSU-rRNA, 5.8S rRNA, LSU-rRNA)"/>
    <property type="evidence" value="ECO:0007669"/>
    <property type="project" value="TreeGrafter"/>
</dbReference>